<proteinExistence type="predicted"/>
<keyword evidence="3" id="KW-1185">Reference proteome</keyword>
<feature type="region of interest" description="Disordered" evidence="1">
    <location>
        <begin position="320"/>
        <end position="339"/>
    </location>
</feature>
<protein>
    <submittedName>
        <fullName evidence="2">Aldose 1-epimerase family protein</fullName>
    </submittedName>
</protein>
<dbReference type="Pfam" id="PF01263">
    <property type="entry name" value="Aldose_epim"/>
    <property type="match status" value="1"/>
</dbReference>
<name>A0ABV6C5U8_9ACTN</name>
<dbReference type="SUPFAM" id="SSF74650">
    <property type="entry name" value="Galactose mutarotase-like"/>
    <property type="match status" value="1"/>
</dbReference>
<comment type="caution">
    <text evidence="2">The sequence shown here is derived from an EMBL/GenBank/DDBJ whole genome shotgun (WGS) entry which is preliminary data.</text>
</comment>
<dbReference type="InterPro" id="IPR037480">
    <property type="entry name" value="YihR-like"/>
</dbReference>
<dbReference type="Gene3D" id="2.70.98.10">
    <property type="match status" value="1"/>
</dbReference>
<feature type="compositionally biased region" description="Basic and acidic residues" evidence="1">
    <location>
        <begin position="326"/>
        <end position="339"/>
    </location>
</feature>
<dbReference type="RefSeq" id="WP_377788974.1">
    <property type="nucleotide sequence ID" value="NZ_JBHLYQ010000043.1"/>
</dbReference>
<accession>A0ABV6C5U8</accession>
<gene>
    <name evidence="2" type="ORF">ACFFRE_05960</name>
</gene>
<evidence type="ECO:0000313" key="3">
    <source>
        <dbReference type="Proteomes" id="UP001589788"/>
    </source>
</evidence>
<dbReference type="Proteomes" id="UP001589788">
    <property type="component" value="Unassembled WGS sequence"/>
</dbReference>
<evidence type="ECO:0000313" key="2">
    <source>
        <dbReference type="EMBL" id="MFC0081689.1"/>
    </source>
</evidence>
<dbReference type="EMBL" id="JBHLYQ010000043">
    <property type="protein sequence ID" value="MFC0081689.1"/>
    <property type="molecule type" value="Genomic_DNA"/>
</dbReference>
<dbReference type="InterPro" id="IPR011013">
    <property type="entry name" value="Gal_mutarotase_sf_dom"/>
</dbReference>
<dbReference type="InterPro" id="IPR008183">
    <property type="entry name" value="Aldose_1/G6P_1-epimerase"/>
</dbReference>
<dbReference type="InterPro" id="IPR014718">
    <property type="entry name" value="GH-type_carb-bd"/>
</dbReference>
<dbReference type="CDD" id="cd09022">
    <property type="entry name" value="Aldose_epim_Ec_YihR"/>
    <property type="match status" value="1"/>
</dbReference>
<reference evidence="2 3" key="1">
    <citation type="submission" date="2024-09" db="EMBL/GenBank/DDBJ databases">
        <authorList>
            <person name="Sun Q."/>
            <person name="Mori K."/>
        </authorList>
    </citation>
    <scope>NUCLEOTIDE SEQUENCE [LARGE SCALE GENOMIC DNA]</scope>
    <source>
        <strain evidence="2 3">JCM 15389</strain>
    </source>
</reference>
<dbReference type="PANTHER" id="PTHR10091">
    <property type="entry name" value="ALDOSE-1-EPIMERASE"/>
    <property type="match status" value="1"/>
</dbReference>
<organism evidence="2 3">
    <name type="scientific">Aciditerrimonas ferrireducens</name>
    <dbReference type="NCBI Taxonomy" id="667306"/>
    <lineage>
        <taxon>Bacteria</taxon>
        <taxon>Bacillati</taxon>
        <taxon>Actinomycetota</taxon>
        <taxon>Acidimicrobiia</taxon>
        <taxon>Acidimicrobiales</taxon>
        <taxon>Acidimicrobiaceae</taxon>
        <taxon>Aciditerrimonas</taxon>
    </lineage>
</organism>
<evidence type="ECO:0000256" key="1">
    <source>
        <dbReference type="SAM" id="MobiDB-lite"/>
    </source>
</evidence>
<sequence length="339" mass="36631">MPEARRDGVMGPAYDGVPSGRQYVIGHGGQRVVVTEVGATLRSYEVDGQAVLDGFGAKEVCSSGRGQVLAPWPNRLGDGRYQLLGKTGRAPLDEPERRNAIHGLVRWLPWKVLSSAQNLVVMGCRLLPQPAYPWCVDLRVEYRLGRGGLTVTATAQNPSDEETVPLGLGFHPYLTVGLVPVDRVRLQLPARTRLVADERGLPTGRQAVAGTEYDFLAGRVLGPTRLDTAFTDLVRDEQGRATATLEHPATGRAVRLWVDRAFGYLMVYSADGVEPASRRRAAVAIEPMTCPPDALRSGQDLVMLAPLASWQASWGIEPLGPGAEPLGHEDSRAGSSRVD</sequence>
<dbReference type="PANTHER" id="PTHR10091:SF0">
    <property type="entry name" value="GALACTOSE MUTAROTASE"/>
    <property type="match status" value="1"/>
</dbReference>